<protein>
    <submittedName>
        <fullName evidence="4">Uncharacterized protein</fullName>
    </submittedName>
</protein>
<keyword evidence="1" id="KW-0677">Repeat</keyword>
<name>A0AAD5DY77_9CHLO</name>
<sequence>MAVQPSHTRLLYGLIRDGRLPEAVERLQGVLRVAPGSRAALSLLAHCYYRQEEFEAAAQAYEALAARCPAVPEYRLYWAQSLAKAGQWGEAARVAASVEGFQKEVRLLQCAIKYEAGDLRGCRAALEALPAGGSAAATTAGCLAYKEGRWAEAASRFSEAMQMVGFAPELAYALAACRYRGGDLSGAAAALADVVQAGVQLHPELGIGTQTEGMEARSVGNSAKLKGTALVEAFNLRAAIELAMGSPAGAAAALSDMPPRAEHELDPVTLHNQALVSLARSATGGGANGTGASGSGQSAVEAFDKLVHLLEHPPFPPELAGNLLSLCCRPDGLPGGGGQCAAERAEVAARLLAEHRALVEAAVPGELLPLYEACVARASSAEEAAARLDALAGTHIEGLRRRVKAVQDARWAGDPAGAAAGLQAYEEALDAYVPVLMSLVQGHWEAGAYGRAQEVLQQSAEFCSDHPAWRLNLAHALVAQNEAAEELLRRLEDETTAAEEGSAGTAGAAAVPPHLSLANLAIGTLYCSKGNFEFGITRVMRALGACLDAPRWHAVLLCMLTMMEQVAKNMLVLKDALVADLLSFLEDVEAAGRGMAALGAAAAGDSGQQGLQTVAGQARAIRALITKMHD</sequence>
<dbReference type="GO" id="GO:0120170">
    <property type="term" value="F:intraciliary transport particle B binding"/>
    <property type="evidence" value="ECO:0007669"/>
    <property type="project" value="TreeGrafter"/>
</dbReference>
<dbReference type="PANTHER" id="PTHR20931:SF0">
    <property type="entry name" value="TETRATRICOPEPTIDE REPEAT PROTEIN 30"/>
    <property type="match status" value="1"/>
</dbReference>
<dbReference type="Pfam" id="PF13432">
    <property type="entry name" value="TPR_16"/>
    <property type="match status" value="1"/>
</dbReference>
<dbReference type="GO" id="GO:0030992">
    <property type="term" value="C:intraciliary transport particle B"/>
    <property type="evidence" value="ECO:0007669"/>
    <property type="project" value="TreeGrafter"/>
</dbReference>
<dbReference type="GO" id="GO:0042073">
    <property type="term" value="P:intraciliary transport"/>
    <property type="evidence" value="ECO:0007669"/>
    <property type="project" value="TreeGrafter"/>
</dbReference>
<dbReference type="InterPro" id="IPR039941">
    <property type="entry name" value="TT30"/>
</dbReference>
<keyword evidence="3" id="KW-0175">Coiled coil</keyword>
<feature type="coiled-coil region" evidence="3">
    <location>
        <begin position="474"/>
        <end position="501"/>
    </location>
</feature>
<evidence type="ECO:0000256" key="3">
    <source>
        <dbReference type="SAM" id="Coils"/>
    </source>
</evidence>
<dbReference type="EMBL" id="JADXDR010000013">
    <property type="protein sequence ID" value="KAI7845802.1"/>
    <property type="molecule type" value="Genomic_DNA"/>
</dbReference>
<accession>A0AAD5DY77</accession>
<gene>
    <name evidence="4" type="ORF">COHA_000714</name>
</gene>
<evidence type="ECO:0000256" key="2">
    <source>
        <dbReference type="ARBA" id="ARBA00022803"/>
    </source>
</evidence>
<keyword evidence="2" id="KW-0802">TPR repeat</keyword>
<dbReference type="AlphaFoldDB" id="A0AAD5DY77"/>
<dbReference type="Proteomes" id="UP001205105">
    <property type="component" value="Unassembled WGS sequence"/>
</dbReference>
<dbReference type="Pfam" id="PF14559">
    <property type="entry name" value="TPR_19"/>
    <property type="match status" value="1"/>
</dbReference>
<evidence type="ECO:0000313" key="5">
    <source>
        <dbReference type="Proteomes" id="UP001205105"/>
    </source>
</evidence>
<keyword evidence="5" id="KW-1185">Reference proteome</keyword>
<dbReference type="InterPro" id="IPR011990">
    <property type="entry name" value="TPR-like_helical_dom_sf"/>
</dbReference>
<evidence type="ECO:0000256" key="1">
    <source>
        <dbReference type="ARBA" id="ARBA00022737"/>
    </source>
</evidence>
<organism evidence="4 5">
    <name type="scientific">Chlorella ohadii</name>
    <dbReference type="NCBI Taxonomy" id="2649997"/>
    <lineage>
        <taxon>Eukaryota</taxon>
        <taxon>Viridiplantae</taxon>
        <taxon>Chlorophyta</taxon>
        <taxon>core chlorophytes</taxon>
        <taxon>Trebouxiophyceae</taxon>
        <taxon>Chlorellales</taxon>
        <taxon>Chlorellaceae</taxon>
        <taxon>Chlorella clade</taxon>
        <taxon>Chlorella</taxon>
    </lineage>
</organism>
<comment type="caution">
    <text evidence="4">The sequence shown here is derived from an EMBL/GenBank/DDBJ whole genome shotgun (WGS) entry which is preliminary data.</text>
</comment>
<dbReference type="PANTHER" id="PTHR20931">
    <property type="entry name" value="TETRATRICOPEPTIDE REPEAT PROTEIN 30"/>
    <property type="match status" value="1"/>
</dbReference>
<evidence type="ECO:0000313" key="4">
    <source>
        <dbReference type="EMBL" id="KAI7845802.1"/>
    </source>
</evidence>
<reference evidence="4" key="1">
    <citation type="submission" date="2020-11" db="EMBL/GenBank/DDBJ databases">
        <title>Chlorella ohadii genome sequencing and assembly.</title>
        <authorList>
            <person name="Murik O."/>
            <person name="Treves H."/>
            <person name="Kedem I."/>
            <person name="Shotland Y."/>
            <person name="Kaplan A."/>
        </authorList>
    </citation>
    <scope>NUCLEOTIDE SEQUENCE</scope>
    <source>
        <strain evidence="4">1</strain>
    </source>
</reference>
<dbReference type="SUPFAM" id="SSF48452">
    <property type="entry name" value="TPR-like"/>
    <property type="match status" value="1"/>
</dbReference>
<dbReference type="GO" id="GO:0005879">
    <property type="term" value="C:axonemal microtubule"/>
    <property type="evidence" value="ECO:0007669"/>
    <property type="project" value="TreeGrafter"/>
</dbReference>
<proteinExistence type="predicted"/>
<dbReference type="Gene3D" id="1.25.40.10">
    <property type="entry name" value="Tetratricopeptide repeat domain"/>
    <property type="match status" value="3"/>
</dbReference>